<keyword evidence="11 14" id="KW-0275">Fatty acid biosynthesis</keyword>
<dbReference type="PROSITE" id="PS00081">
    <property type="entry name" value="LIPOXYGENASE_2"/>
    <property type="match status" value="2"/>
</dbReference>
<evidence type="ECO:0000256" key="12">
    <source>
        <dbReference type="PROSITE-ProRule" id="PRU00152"/>
    </source>
</evidence>
<dbReference type="InterPro" id="IPR001024">
    <property type="entry name" value="PLAT/LH2_dom"/>
</dbReference>
<dbReference type="EMBL" id="PKMF04000526">
    <property type="protein sequence ID" value="KAK7827229.1"/>
    <property type="molecule type" value="Genomic_DNA"/>
</dbReference>
<evidence type="ECO:0000256" key="4">
    <source>
        <dbReference type="ARBA" id="ARBA00022723"/>
    </source>
</evidence>
<dbReference type="Gene3D" id="1.20.245.10">
    <property type="entry name" value="Lipoxygenase-1, Domain 5"/>
    <property type="match status" value="3"/>
</dbReference>
<keyword evidence="10" id="KW-0443">Lipid metabolism</keyword>
<evidence type="ECO:0000256" key="5">
    <source>
        <dbReference type="ARBA" id="ARBA00022767"/>
    </source>
</evidence>
<evidence type="ECO:0000313" key="19">
    <source>
        <dbReference type="Proteomes" id="UP000237347"/>
    </source>
</evidence>
<dbReference type="FunFam" id="3.10.450.60:FF:000005">
    <property type="entry name" value="Lipoxygenase"/>
    <property type="match status" value="1"/>
</dbReference>
<gene>
    <name evidence="18" type="primary">LOX2.1_11</name>
    <name evidence="18" type="ORF">CFP56_031288</name>
</gene>
<feature type="region of interest" description="Disordered" evidence="15">
    <location>
        <begin position="237"/>
        <end position="269"/>
    </location>
</feature>
<comment type="cofactor">
    <cofactor evidence="1 13">
        <name>Fe cation</name>
        <dbReference type="ChEBI" id="CHEBI:24875"/>
    </cofactor>
</comment>
<protein>
    <recommendedName>
        <fullName evidence="14">Lipoxygenase</fullName>
        <ecNumber evidence="14">1.13.11.-</ecNumber>
    </recommendedName>
</protein>
<evidence type="ECO:0000259" key="16">
    <source>
        <dbReference type="PROSITE" id="PS50095"/>
    </source>
</evidence>
<reference evidence="18 19" key="1">
    <citation type="journal article" date="2018" name="Sci. Data">
        <title>The draft genome sequence of cork oak.</title>
        <authorList>
            <person name="Ramos A.M."/>
            <person name="Usie A."/>
            <person name="Barbosa P."/>
            <person name="Barros P.M."/>
            <person name="Capote T."/>
            <person name="Chaves I."/>
            <person name="Simoes F."/>
            <person name="Abreu I."/>
            <person name="Carrasquinho I."/>
            <person name="Faro C."/>
            <person name="Guimaraes J.B."/>
            <person name="Mendonca D."/>
            <person name="Nobrega F."/>
            <person name="Rodrigues L."/>
            <person name="Saibo N.J.M."/>
            <person name="Varela M.C."/>
            <person name="Egas C."/>
            <person name="Matos J."/>
            <person name="Miguel C.M."/>
            <person name="Oliveira M.M."/>
            <person name="Ricardo C.P."/>
            <person name="Goncalves S."/>
        </authorList>
    </citation>
    <scope>NUCLEOTIDE SEQUENCE [LARGE SCALE GENOMIC DNA]</scope>
    <source>
        <strain evidence="19">cv. HL8</strain>
    </source>
</reference>
<dbReference type="GO" id="GO:0016165">
    <property type="term" value="F:linoleate 13S-lipoxygenase activity"/>
    <property type="evidence" value="ECO:0007669"/>
    <property type="project" value="UniProtKB-ARBA"/>
</dbReference>
<dbReference type="PROSITE" id="PS00711">
    <property type="entry name" value="LIPOXYGENASE_1"/>
    <property type="match status" value="2"/>
</dbReference>
<evidence type="ECO:0000256" key="6">
    <source>
        <dbReference type="ARBA" id="ARBA00022832"/>
    </source>
</evidence>
<dbReference type="InterPro" id="IPR001246">
    <property type="entry name" value="LipOase_plant"/>
</dbReference>
<keyword evidence="6" id="KW-0276">Fatty acid metabolism</keyword>
<feature type="compositionally biased region" description="Basic and acidic residues" evidence="15">
    <location>
        <begin position="239"/>
        <end position="253"/>
    </location>
</feature>
<dbReference type="PRINTS" id="PR00087">
    <property type="entry name" value="LIPOXYGENASE"/>
</dbReference>
<keyword evidence="5 14" id="KW-0925">Oxylipin biosynthesis</keyword>
<dbReference type="InterPro" id="IPR027433">
    <property type="entry name" value="Lipoxygenase_dom_3"/>
</dbReference>
<dbReference type="GO" id="GO:0031408">
    <property type="term" value="P:oxylipin biosynthetic process"/>
    <property type="evidence" value="ECO:0007669"/>
    <property type="project" value="UniProtKB-UniRule"/>
</dbReference>
<keyword evidence="8 13" id="KW-0560">Oxidoreductase</keyword>
<dbReference type="InterPro" id="IPR036392">
    <property type="entry name" value="PLAT/LH2_dom_sf"/>
</dbReference>
<dbReference type="SMART" id="SM00308">
    <property type="entry name" value="LH2"/>
    <property type="match status" value="1"/>
</dbReference>
<accession>A0AAW0JKD1</accession>
<organism evidence="18 19">
    <name type="scientific">Quercus suber</name>
    <name type="common">Cork oak</name>
    <dbReference type="NCBI Taxonomy" id="58331"/>
    <lineage>
        <taxon>Eukaryota</taxon>
        <taxon>Viridiplantae</taxon>
        <taxon>Streptophyta</taxon>
        <taxon>Embryophyta</taxon>
        <taxon>Tracheophyta</taxon>
        <taxon>Spermatophyta</taxon>
        <taxon>Magnoliopsida</taxon>
        <taxon>eudicotyledons</taxon>
        <taxon>Gunneridae</taxon>
        <taxon>Pentapetalae</taxon>
        <taxon>rosids</taxon>
        <taxon>fabids</taxon>
        <taxon>Fagales</taxon>
        <taxon>Fagaceae</taxon>
        <taxon>Quercus</taxon>
    </lineage>
</organism>
<dbReference type="PROSITE" id="PS51393">
    <property type="entry name" value="LIPOXYGENASE_3"/>
    <property type="match status" value="3"/>
</dbReference>
<evidence type="ECO:0000256" key="9">
    <source>
        <dbReference type="ARBA" id="ARBA00023004"/>
    </source>
</evidence>
<comment type="caution">
    <text evidence="18">The sequence shown here is derived from an EMBL/GenBank/DDBJ whole genome shotgun (WGS) entry which is preliminary data.</text>
</comment>
<dbReference type="Gene3D" id="2.60.60.20">
    <property type="entry name" value="PLAT/LH2 domain"/>
    <property type="match status" value="1"/>
</dbReference>
<feature type="domain" description="Lipoxygenase" evidence="17">
    <location>
        <begin position="188"/>
        <end position="834"/>
    </location>
</feature>
<dbReference type="SUPFAM" id="SSF49723">
    <property type="entry name" value="Lipase/lipooxygenase domain (PLAT/LH2 domain)"/>
    <property type="match status" value="1"/>
</dbReference>
<evidence type="ECO:0000256" key="8">
    <source>
        <dbReference type="ARBA" id="ARBA00023002"/>
    </source>
</evidence>
<keyword evidence="9 13" id="KW-0408">Iron</keyword>
<dbReference type="InterPro" id="IPR000907">
    <property type="entry name" value="LipOase"/>
</dbReference>
<comment type="function">
    <text evidence="14">Plant lipoxygenase may be involved in a number of diverse aspects of plant physiology including growth and development, pest resistance, and senescence or responses to wounding.</text>
</comment>
<evidence type="ECO:0000256" key="10">
    <source>
        <dbReference type="ARBA" id="ARBA00023098"/>
    </source>
</evidence>
<comment type="similarity">
    <text evidence="2 13">Belongs to the lipoxygenase family.</text>
</comment>
<sequence>MFITQLHQSHSTQNPFLLHSHKAFIDGNSNGKGNGNASRTISMHHSFHKKVNYVGVRSMASNIKVVASTTDDEEANSVKAIVTVKPTIGGLLSNLGIDRGLDDIKDLLGETLVLELVSTELDSRFEKDTIKGYAHRTSQEEAEVKYESNFDVPIDFGPIGAVFVENEHHKEMYLQDIILNGFPNGPQSYLPSQTPRGLRKLREEELWILQGSGQGERKSFERVYDYDTYNDLGDPDTNVDLKRPVLGGKEHPYPRRCRTGRPRCDTDPLSEKRGSNVYIPRDEAFLEAKQVAFSVKTVRSALHIVIPTLETVIIDEVLGFPNFTAVDSLFNEGVKLPSLKNENKGFLKTLLPRLVKAITNTTDDVLRFEAPETMDRDKFFWFKDEEFARQTLAGVNPHSIKLVKEWPLKSKLDPKIYGLQDSAITTELVEREMRGLMTVKEAINQKKLFIIDYHDLFLPYVSKVRQIEGTTLYGSRTLLFLTPDDTLWPLAIELTRPPMDGKPQWKQVFTPCWDSTSVWLWRLAKAHVLAHESSYHQLVSHWLRTHCASEPYIIATNRQLSEMHPIYRLLHPHFRYTMDINALAREILINGGGIFEKSFTPGKYSMELSSFAYDQEWQFNLQALPADLISSLIESDQELQAWWTEIRTVGHGDKKDEPWWPVLKTPKDLIEIITTIVWVTSGHHAAVNFGQYTYTGYFPNRPTIARTNMPTEDPSKETWTTFLKKPEGALLQCFPSQMQATRMMAVMDILSSHSPEEEYIGEKIEPTWAENSVIKAAFERFNGRLMELEGTIDERNANKDLKNRNGAGVVPYELLKPFSPPGVTGKGVPYSISQSYLPSQTPRGLRKLREEELGILQGNGQGERKSFERVYGYDAYNDLGDPDTNMDLKRPVLGGKVHPYPRRCRTGRPRCDTGDKFFWFKDEKFSRQTLAGVNPHSIKLVKTLLLLTPGGTLWPLAIELTRPPMDGKPQWKQVFTPCWDSTSVWLWRLAKAHVLAHESSYHQQVSHWLRTHCATEPYIIATNRQFSKMHPIYRLLHPHFRYTIDINALARETLINGEGIFEKSFTHGKYSTELSSLAYDQEWQFNLQALPADLISRYFDN</sequence>
<feature type="domain" description="Lipoxygenase" evidence="17">
    <location>
        <begin position="835"/>
        <end position="926"/>
    </location>
</feature>
<dbReference type="GO" id="GO:0006633">
    <property type="term" value="P:fatty acid biosynthetic process"/>
    <property type="evidence" value="ECO:0007669"/>
    <property type="project" value="UniProtKB-KW"/>
</dbReference>
<comment type="caution">
    <text evidence="12">Lacks conserved residue(s) required for the propagation of feature annotation.</text>
</comment>
<dbReference type="GO" id="GO:0046872">
    <property type="term" value="F:metal ion binding"/>
    <property type="evidence" value="ECO:0007669"/>
    <property type="project" value="UniProtKB-UniRule"/>
</dbReference>
<evidence type="ECO:0000259" key="17">
    <source>
        <dbReference type="PROSITE" id="PS51393"/>
    </source>
</evidence>
<evidence type="ECO:0000256" key="14">
    <source>
        <dbReference type="RuleBase" id="RU003975"/>
    </source>
</evidence>
<dbReference type="AlphaFoldDB" id="A0AAW0JKD1"/>
<dbReference type="PANTHER" id="PTHR11771">
    <property type="entry name" value="LIPOXYGENASE"/>
    <property type="match status" value="1"/>
</dbReference>
<evidence type="ECO:0000256" key="3">
    <source>
        <dbReference type="ARBA" id="ARBA00022516"/>
    </source>
</evidence>
<dbReference type="InterPro" id="IPR036226">
    <property type="entry name" value="LipOase_C_sf"/>
</dbReference>
<keyword evidence="4 13" id="KW-0479">Metal-binding</keyword>
<dbReference type="SUPFAM" id="SSF48484">
    <property type="entry name" value="Lipoxigenase"/>
    <property type="match status" value="2"/>
</dbReference>
<feature type="domain" description="PLAT" evidence="16">
    <location>
        <begin position="91"/>
        <end position="222"/>
    </location>
</feature>
<dbReference type="PROSITE" id="PS50095">
    <property type="entry name" value="PLAT"/>
    <property type="match status" value="1"/>
</dbReference>
<dbReference type="InterPro" id="IPR020833">
    <property type="entry name" value="LipOase_Fe_BS"/>
</dbReference>
<dbReference type="Pfam" id="PF00305">
    <property type="entry name" value="Lipoxygenase"/>
    <property type="match status" value="4"/>
</dbReference>
<feature type="domain" description="Lipoxygenase" evidence="17">
    <location>
        <begin position="943"/>
        <end position="1101"/>
    </location>
</feature>
<evidence type="ECO:0000256" key="1">
    <source>
        <dbReference type="ARBA" id="ARBA00001962"/>
    </source>
</evidence>
<dbReference type="Gene3D" id="4.10.375.10">
    <property type="entry name" value="Lipoxygenase-1, Domain 2"/>
    <property type="match status" value="2"/>
</dbReference>
<proteinExistence type="inferred from homology"/>
<dbReference type="PRINTS" id="PR00468">
    <property type="entry name" value="PLTLPOXGNASE"/>
</dbReference>
<evidence type="ECO:0000256" key="7">
    <source>
        <dbReference type="ARBA" id="ARBA00022964"/>
    </source>
</evidence>
<dbReference type="Proteomes" id="UP000237347">
    <property type="component" value="Unassembled WGS sequence"/>
</dbReference>
<evidence type="ECO:0000256" key="15">
    <source>
        <dbReference type="SAM" id="MobiDB-lite"/>
    </source>
</evidence>
<dbReference type="Gene3D" id="4.10.372.10">
    <property type="entry name" value="Lipoxygenase-1, Domain 3"/>
    <property type="match status" value="1"/>
</dbReference>
<evidence type="ECO:0000313" key="18">
    <source>
        <dbReference type="EMBL" id="KAK7827229.1"/>
    </source>
</evidence>
<dbReference type="EC" id="1.13.11.-" evidence="14"/>
<evidence type="ECO:0000256" key="13">
    <source>
        <dbReference type="RuleBase" id="RU003974"/>
    </source>
</evidence>
<dbReference type="GO" id="GO:0034440">
    <property type="term" value="P:lipid oxidation"/>
    <property type="evidence" value="ECO:0007669"/>
    <property type="project" value="InterPro"/>
</dbReference>
<dbReference type="Gene3D" id="3.10.450.60">
    <property type="match status" value="2"/>
</dbReference>
<keyword evidence="19" id="KW-1185">Reference proteome</keyword>
<dbReference type="InterPro" id="IPR013819">
    <property type="entry name" value="LipOase_C"/>
</dbReference>
<keyword evidence="3 14" id="KW-0444">Lipid biosynthesis</keyword>
<evidence type="ECO:0000256" key="2">
    <source>
        <dbReference type="ARBA" id="ARBA00009419"/>
    </source>
</evidence>
<name>A0AAW0JKD1_QUESU</name>
<comment type="pathway">
    <text evidence="14">Lipid metabolism; oxylipin biosynthesis.</text>
</comment>
<keyword evidence="7 13" id="KW-0223">Dioxygenase</keyword>
<dbReference type="InterPro" id="IPR020834">
    <property type="entry name" value="LipOase_CS"/>
</dbReference>
<evidence type="ECO:0000256" key="11">
    <source>
        <dbReference type="ARBA" id="ARBA00023160"/>
    </source>
</evidence>